<sequence length="100" mass="10826">MAKKRSKPVFTQAFANTKPPRNSIIEESANDERKIAADGFLFLGNVKSGIPIGFAKKTTSKKITRIEVAYPGIGSVTQKTAAKMKIQIITATLKGSSKRT</sequence>
<protein>
    <submittedName>
        <fullName evidence="2">Uncharacterized protein</fullName>
    </submittedName>
</protein>
<organism evidence="2 3">
    <name type="scientific">Leptospira santarosai str. CBC1416</name>
    <dbReference type="NCBI Taxonomy" id="1193059"/>
    <lineage>
        <taxon>Bacteria</taxon>
        <taxon>Pseudomonadati</taxon>
        <taxon>Spirochaetota</taxon>
        <taxon>Spirochaetia</taxon>
        <taxon>Leptospirales</taxon>
        <taxon>Leptospiraceae</taxon>
        <taxon>Leptospira</taxon>
    </lineage>
</organism>
<evidence type="ECO:0000256" key="1">
    <source>
        <dbReference type="SAM" id="MobiDB-lite"/>
    </source>
</evidence>
<feature type="region of interest" description="Disordered" evidence="1">
    <location>
        <begin position="1"/>
        <end position="23"/>
    </location>
</feature>
<accession>M6VII3</accession>
<dbReference type="AlphaFoldDB" id="M6VII3"/>
<dbReference type="Proteomes" id="UP000012149">
    <property type="component" value="Unassembled WGS sequence"/>
</dbReference>
<name>M6VII3_9LEPT</name>
<proteinExistence type="predicted"/>
<evidence type="ECO:0000313" key="2">
    <source>
        <dbReference type="EMBL" id="EMO57317.1"/>
    </source>
</evidence>
<comment type="caution">
    <text evidence="2">The sequence shown here is derived from an EMBL/GenBank/DDBJ whole genome shotgun (WGS) entry which is preliminary data.</text>
</comment>
<dbReference type="EMBL" id="AKWE02000123">
    <property type="protein sequence ID" value="EMO57317.1"/>
    <property type="molecule type" value="Genomic_DNA"/>
</dbReference>
<evidence type="ECO:0000313" key="3">
    <source>
        <dbReference type="Proteomes" id="UP000012149"/>
    </source>
</evidence>
<reference evidence="2 3" key="1">
    <citation type="submission" date="2013-01" db="EMBL/GenBank/DDBJ databases">
        <authorList>
            <person name="Harkins D.M."/>
            <person name="Durkin A.S."/>
            <person name="Brinkac L.M."/>
            <person name="Haft D.H."/>
            <person name="Selengut J.D."/>
            <person name="Sanka R."/>
            <person name="DePew J."/>
            <person name="Purushe J."/>
            <person name="Matthias M.A."/>
            <person name="Vinetz J.M."/>
            <person name="Sutton G.G."/>
            <person name="Nierman W.C."/>
            <person name="Fouts D.E."/>
        </authorList>
    </citation>
    <scope>NUCLEOTIDE SEQUENCE [LARGE SCALE GENOMIC DNA]</scope>
    <source>
        <strain evidence="2 3">CBC1416</strain>
    </source>
</reference>
<gene>
    <name evidence="2" type="ORF">LEP1GSC161_2900</name>
</gene>